<feature type="compositionally biased region" description="Pro residues" evidence="4">
    <location>
        <begin position="245"/>
        <end position="258"/>
    </location>
</feature>
<evidence type="ECO:0000256" key="2">
    <source>
        <dbReference type="ARBA" id="ARBA00022741"/>
    </source>
</evidence>
<dbReference type="Proteomes" id="UP000053405">
    <property type="component" value="Unassembled WGS sequence"/>
</dbReference>
<dbReference type="CDD" id="cd03255">
    <property type="entry name" value="ABC_MJ0796_LolCDE_FtsE"/>
    <property type="match status" value="1"/>
</dbReference>
<protein>
    <submittedName>
        <fullName evidence="6">Putative ABC transporter ATP-binding protein</fullName>
    </submittedName>
</protein>
<dbReference type="GO" id="GO:0005886">
    <property type="term" value="C:plasma membrane"/>
    <property type="evidence" value="ECO:0007669"/>
    <property type="project" value="TreeGrafter"/>
</dbReference>
<dbReference type="InterPro" id="IPR017911">
    <property type="entry name" value="MacB-like_ATP-bd"/>
</dbReference>
<dbReference type="GO" id="GO:0098796">
    <property type="term" value="C:membrane protein complex"/>
    <property type="evidence" value="ECO:0007669"/>
    <property type="project" value="UniProtKB-ARBA"/>
</dbReference>
<comment type="caution">
    <text evidence="6">The sequence shown here is derived from an EMBL/GenBank/DDBJ whole genome shotgun (WGS) entry which is preliminary data.</text>
</comment>
<dbReference type="InterPro" id="IPR015854">
    <property type="entry name" value="ABC_transpr_LolD-like"/>
</dbReference>
<dbReference type="InterPro" id="IPR027417">
    <property type="entry name" value="P-loop_NTPase"/>
</dbReference>
<dbReference type="OrthoDB" id="9802264at2"/>
<evidence type="ECO:0000313" key="6">
    <source>
        <dbReference type="EMBL" id="GAC56839.1"/>
    </source>
</evidence>
<feature type="region of interest" description="Disordered" evidence="4">
    <location>
        <begin position="222"/>
        <end position="287"/>
    </location>
</feature>
<dbReference type="GO" id="GO:0022857">
    <property type="term" value="F:transmembrane transporter activity"/>
    <property type="evidence" value="ECO:0007669"/>
    <property type="project" value="TreeGrafter"/>
</dbReference>
<name>L7L7D0_9ACTN</name>
<evidence type="ECO:0000256" key="1">
    <source>
        <dbReference type="ARBA" id="ARBA00022448"/>
    </source>
</evidence>
<sequence length="287" mass="30392">MALVEARDLVREYRMGEERVRALDGASLTLDGGQFVSVIGPSGAGKSTLLHILGALDTPTSGTITVDGVDLGTLDDDAASSFRRHRVGFIFQFFNLVPTLSAWENVALPMLLDSKSLGSAKPRAVELMERVGLGNRIDHRPSELSGGQMQRVAIARSLIMDPKILLADEPTGNLDSKTGADVLALLAEVAHDEPDRLVLMVTHADDAADFSDRVITVRDGKIHDPGNVAAAGREPQAPTAGQAPPSRPEIPGPPPIPGRPSARPVPGALWMTGPIPRVGDGGRHRAQ</sequence>
<feature type="domain" description="ABC transporter" evidence="5">
    <location>
        <begin position="4"/>
        <end position="244"/>
    </location>
</feature>
<evidence type="ECO:0000256" key="4">
    <source>
        <dbReference type="SAM" id="MobiDB-lite"/>
    </source>
</evidence>
<dbReference type="PANTHER" id="PTHR24220">
    <property type="entry name" value="IMPORT ATP-BINDING PROTEIN"/>
    <property type="match status" value="1"/>
</dbReference>
<keyword evidence="7" id="KW-1185">Reference proteome</keyword>
<dbReference type="eggNOG" id="COG1136">
    <property type="taxonomic scope" value="Bacteria"/>
</dbReference>
<dbReference type="GO" id="GO:0005524">
    <property type="term" value="F:ATP binding"/>
    <property type="evidence" value="ECO:0007669"/>
    <property type="project" value="UniProtKB-KW"/>
</dbReference>
<proteinExistence type="predicted"/>
<dbReference type="AlphaFoldDB" id="L7L7D0"/>
<dbReference type="PROSITE" id="PS00211">
    <property type="entry name" value="ABC_TRANSPORTER_1"/>
    <property type="match status" value="1"/>
</dbReference>
<keyword evidence="3 6" id="KW-0067">ATP-binding</keyword>
<dbReference type="EMBL" id="BANT01000014">
    <property type="protein sequence ID" value="GAC56839.1"/>
    <property type="molecule type" value="Genomic_DNA"/>
</dbReference>
<evidence type="ECO:0000259" key="5">
    <source>
        <dbReference type="PROSITE" id="PS50893"/>
    </source>
</evidence>
<dbReference type="STRING" id="1121927.GOHSU_14_00060"/>
<dbReference type="PROSITE" id="PS50893">
    <property type="entry name" value="ABC_TRANSPORTER_2"/>
    <property type="match status" value="1"/>
</dbReference>
<evidence type="ECO:0000256" key="3">
    <source>
        <dbReference type="ARBA" id="ARBA00022840"/>
    </source>
</evidence>
<dbReference type="InterPro" id="IPR017871">
    <property type="entry name" value="ABC_transporter-like_CS"/>
</dbReference>
<dbReference type="InterPro" id="IPR003439">
    <property type="entry name" value="ABC_transporter-like_ATP-bd"/>
</dbReference>
<gene>
    <name evidence="6" type="ORF">GOHSU_14_00060</name>
</gene>
<dbReference type="Gene3D" id="3.40.50.300">
    <property type="entry name" value="P-loop containing nucleotide triphosphate hydrolases"/>
    <property type="match status" value="1"/>
</dbReference>
<keyword evidence="2" id="KW-0547">Nucleotide-binding</keyword>
<accession>L7L7D0</accession>
<dbReference type="GO" id="GO:0016887">
    <property type="term" value="F:ATP hydrolysis activity"/>
    <property type="evidence" value="ECO:0007669"/>
    <property type="project" value="InterPro"/>
</dbReference>
<evidence type="ECO:0000313" key="7">
    <source>
        <dbReference type="Proteomes" id="UP000053405"/>
    </source>
</evidence>
<dbReference type="Pfam" id="PF00005">
    <property type="entry name" value="ABC_tran"/>
    <property type="match status" value="1"/>
</dbReference>
<keyword evidence="1" id="KW-0813">Transport</keyword>
<organism evidence="6 7">
    <name type="scientific">Gordonia hirsuta DSM 44140 = NBRC 16056</name>
    <dbReference type="NCBI Taxonomy" id="1121927"/>
    <lineage>
        <taxon>Bacteria</taxon>
        <taxon>Bacillati</taxon>
        <taxon>Actinomycetota</taxon>
        <taxon>Actinomycetes</taxon>
        <taxon>Mycobacteriales</taxon>
        <taxon>Gordoniaceae</taxon>
        <taxon>Gordonia</taxon>
    </lineage>
</organism>
<dbReference type="PANTHER" id="PTHR24220:SF86">
    <property type="entry name" value="ABC TRANSPORTER ABCH.1"/>
    <property type="match status" value="1"/>
</dbReference>
<dbReference type="SUPFAM" id="SSF52540">
    <property type="entry name" value="P-loop containing nucleoside triphosphate hydrolases"/>
    <property type="match status" value="1"/>
</dbReference>
<dbReference type="InterPro" id="IPR003593">
    <property type="entry name" value="AAA+_ATPase"/>
</dbReference>
<dbReference type="FunFam" id="3.40.50.300:FF:000032">
    <property type="entry name" value="Export ABC transporter ATP-binding protein"/>
    <property type="match status" value="1"/>
</dbReference>
<dbReference type="SMART" id="SM00382">
    <property type="entry name" value="AAA"/>
    <property type="match status" value="1"/>
</dbReference>
<reference evidence="6 7" key="1">
    <citation type="submission" date="2012-12" db="EMBL/GenBank/DDBJ databases">
        <title>Whole genome shotgun sequence of Gordonia hirsuta NBRC 16056.</title>
        <authorList>
            <person name="Isaki-Nakamura S."/>
            <person name="Hosoyama A."/>
            <person name="Tsuchikane K."/>
            <person name="Katsumata H."/>
            <person name="Baba S."/>
            <person name="Yamazaki S."/>
            <person name="Fujita N."/>
        </authorList>
    </citation>
    <scope>NUCLEOTIDE SEQUENCE [LARGE SCALE GENOMIC DNA]</scope>
    <source>
        <strain evidence="6 7">NBRC 16056</strain>
    </source>
</reference>